<dbReference type="Proteomes" id="UP001499882">
    <property type="component" value="Unassembled WGS sequence"/>
</dbReference>
<sequence>MTDHTDEIAALRSMAAGKHEHYDRLVLLTAAELLSVHDDGVIVLDHWRDPRALIELLLRKPILECGIE</sequence>
<name>A0ABP8YEZ3_9ACTN</name>
<organism evidence="1 2">
    <name type="scientific">Nocardioides endophyticus</name>
    <dbReference type="NCBI Taxonomy" id="1353775"/>
    <lineage>
        <taxon>Bacteria</taxon>
        <taxon>Bacillati</taxon>
        <taxon>Actinomycetota</taxon>
        <taxon>Actinomycetes</taxon>
        <taxon>Propionibacteriales</taxon>
        <taxon>Nocardioidaceae</taxon>
        <taxon>Nocardioides</taxon>
    </lineage>
</organism>
<keyword evidence="2" id="KW-1185">Reference proteome</keyword>
<gene>
    <name evidence="1" type="ORF">GCM10023350_07040</name>
</gene>
<dbReference type="EMBL" id="BAABKN010000005">
    <property type="protein sequence ID" value="GAA4726840.1"/>
    <property type="molecule type" value="Genomic_DNA"/>
</dbReference>
<evidence type="ECO:0000313" key="1">
    <source>
        <dbReference type="EMBL" id="GAA4726840.1"/>
    </source>
</evidence>
<accession>A0ABP8YEZ3</accession>
<protein>
    <submittedName>
        <fullName evidence="1">Uncharacterized protein</fullName>
    </submittedName>
</protein>
<proteinExistence type="predicted"/>
<dbReference type="RefSeq" id="WP_345525196.1">
    <property type="nucleotide sequence ID" value="NZ_BAABKN010000005.1"/>
</dbReference>
<comment type="caution">
    <text evidence="1">The sequence shown here is derived from an EMBL/GenBank/DDBJ whole genome shotgun (WGS) entry which is preliminary data.</text>
</comment>
<reference evidence="2" key="1">
    <citation type="journal article" date="2019" name="Int. J. Syst. Evol. Microbiol.">
        <title>The Global Catalogue of Microorganisms (GCM) 10K type strain sequencing project: providing services to taxonomists for standard genome sequencing and annotation.</title>
        <authorList>
            <consortium name="The Broad Institute Genomics Platform"/>
            <consortium name="The Broad Institute Genome Sequencing Center for Infectious Disease"/>
            <person name="Wu L."/>
            <person name="Ma J."/>
        </authorList>
    </citation>
    <scope>NUCLEOTIDE SEQUENCE [LARGE SCALE GENOMIC DNA]</scope>
    <source>
        <strain evidence="2">JCM 18532</strain>
    </source>
</reference>
<evidence type="ECO:0000313" key="2">
    <source>
        <dbReference type="Proteomes" id="UP001499882"/>
    </source>
</evidence>